<dbReference type="GO" id="GO:0007165">
    <property type="term" value="P:signal transduction"/>
    <property type="evidence" value="ECO:0007669"/>
    <property type="project" value="UniProtKB-KW"/>
</dbReference>
<evidence type="ECO:0000313" key="9">
    <source>
        <dbReference type="EMBL" id="RCV89619.1"/>
    </source>
</evidence>
<evidence type="ECO:0000256" key="3">
    <source>
        <dbReference type="ARBA" id="ARBA00029447"/>
    </source>
</evidence>
<dbReference type="AlphaFoldDB" id="A0A368TXR8"/>
<dbReference type="Gene3D" id="6.10.340.10">
    <property type="match status" value="1"/>
</dbReference>
<dbReference type="SUPFAM" id="SSF58104">
    <property type="entry name" value="Methyl-accepting chemotaxis protein (MCP) signaling domain"/>
    <property type="match status" value="1"/>
</dbReference>
<dbReference type="GO" id="GO:0006935">
    <property type="term" value="P:chemotaxis"/>
    <property type="evidence" value="ECO:0007669"/>
    <property type="project" value="UniProtKB-ARBA"/>
</dbReference>
<dbReference type="PROSITE" id="PS50885">
    <property type="entry name" value="HAMP"/>
    <property type="match status" value="1"/>
</dbReference>
<keyword evidence="10" id="KW-1185">Reference proteome</keyword>
<dbReference type="EMBL" id="QPIJ01000030">
    <property type="protein sequence ID" value="RCV89619.1"/>
    <property type="molecule type" value="Genomic_DNA"/>
</dbReference>
<dbReference type="Proteomes" id="UP000253204">
    <property type="component" value="Unassembled WGS sequence"/>
</dbReference>
<dbReference type="PROSITE" id="PS50111">
    <property type="entry name" value="CHEMOTAXIS_TRANSDUC_2"/>
    <property type="match status" value="1"/>
</dbReference>
<comment type="similarity">
    <text evidence="3">Belongs to the methyl-accepting chemotaxis (MCP) protein family.</text>
</comment>
<comment type="subcellular location">
    <subcellularLocation>
        <location evidence="1">Membrane</location>
    </subcellularLocation>
</comment>
<dbReference type="PANTHER" id="PTHR32089">
    <property type="entry name" value="METHYL-ACCEPTING CHEMOTAXIS PROTEIN MCPB"/>
    <property type="match status" value="1"/>
</dbReference>
<comment type="caution">
    <text evidence="9">The sequence shown here is derived from an EMBL/GenBank/DDBJ whole genome shotgun (WGS) entry which is preliminary data.</text>
</comment>
<evidence type="ECO:0000256" key="1">
    <source>
        <dbReference type="ARBA" id="ARBA00004370"/>
    </source>
</evidence>
<sequence length="704" mass="77410">MNLQWKSLPLRRRLFIAFGSVLALAMLLALGLQSRAHTESRIESLLEQELPTQLEKLASQLSLRLTPGLAVSESLANSYFIEQWVRQGLPEERHDEVIVYLERLKQQLNFELLFIAAQYAGRGHYYQLRNGELEHRYMQPPGNDDDWYHEFLARQVPYELNLDADTFTPEEAFMFLNFSSQTTTADGKPLVVAGAGLDVSRMASMVETFQLGDTGHATLLNVDGKAELDTQGTLLEQDTLDGSGNRLLGNEPLDIREITRDGERWLVGTLWLPELQRHLMVEVSRADYTQSIQEQFYVSVGLGLIILLLTLGVLYPLTGNLVRPLVSFQRQLKEITRNLDLGKRIETADRAELGDLADQTNQLLERLSQAIHAISRSAGDLSQVAERLAQTAGLSGGQDDFNQEASQTMAAAVEEMASSVAEITSTMEELSTSSTQIADHSQSVVNVANQTLECSRKGSTAMQMLQTRMQDIRTDNARSLEEIMTLGAKSKQISKVMELINTLAAQTKLIAFNAALEASSAGESGRRFSVVASEIRRLADSVTDSTQEIEGHTDEIQNAINRLVVTSEKGAASIEKGVDVSADTAKDLDALLSAASQTSSAAQQISLSTQQQKTASSQVVIALRDIDAASTRNAHSVRNITDISQDMIHMSGELNHLVQEFSLKPPPGGNPASGNQPSQEDAQGSEQQQKHKQAQPRSNERDPA</sequence>
<evidence type="ECO:0000259" key="8">
    <source>
        <dbReference type="PROSITE" id="PS50885"/>
    </source>
</evidence>
<evidence type="ECO:0000313" key="10">
    <source>
        <dbReference type="Proteomes" id="UP000253204"/>
    </source>
</evidence>
<evidence type="ECO:0000259" key="7">
    <source>
        <dbReference type="PROSITE" id="PS50111"/>
    </source>
</evidence>
<keyword evidence="2 4" id="KW-0807">Transducer</keyword>
<feature type="compositionally biased region" description="Polar residues" evidence="5">
    <location>
        <begin position="672"/>
        <end position="687"/>
    </location>
</feature>
<evidence type="ECO:0000256" key="2">
    <source>
        <dbReference type="ARBA" id="ARBA00023224"/>
    </source>
</evidence>
<dbReference type="SMART" id="SM00304">
    <property type="entry name" value="HAMP"/>
    <property type="match status" value="2"/>
</dbReference>
<accession>A0A368TXR8</accession>
<feature type="transmembrane region" description="Helical" evidence="6">
    <location>
        <begin position="296"/>
        <end position="317"/>
    </location>
</feature>
<dbReference type="SMART" id="SM00283">
    <property type="entry name" value="MA"/>
    <property type="match status" value="1"/>
</dbReference>
<dbReference type="GO" id="GO:0016020">
    <property type="term" value="C:membrane"/>
    <property type="evidence" value="ECO:0007669"/>
    <property type="project" value="UniProtKB-SubCell"/>
</dbReference>
<evidence type="ECO:0000256" key="4">
    <source>
        <dbReference type="PROSITE-ProRule" id="PRU00284"/>
    </source>
</evidence>
<dbReference type="Pfam" id="PF00015">
    <property type="entry name" value="MCPsignal"/>
    <property type="match status" value="1"/>
</dbReference>
<keyword evidence="6" id="KW-0812">Transmembrane</keyword>
<feature type="domain" description="HAMP" evidence="8">
    <location>
        <begin position="319"/>
        <end position="372"/>
    </location>
</feature>
<keyword evidence="6" id="KW-0472">Membrane</keyword>
<dbReference type="RefSeq" id="WP_114487280.1">
    <property type="nucleotide sequence ID" value="NZ_CBCSHM010000041.1"/>
</dbReference>
<gene>
    <name evidence="9" type="ORF">DU506_12675</name>
</gene>
<proteinExistence type="inferred from homology"/>
<dbReference type="Gene3D" id="1.10.287.950">
    <property type="entry name" value="Methyl-accepting chemotaxis protein"/>
    <property type="match status" value="1"/>
</dbReference>
<evidence type="ECO:0000256" key="5">
    <source>
        <dbReference type="SAM" id="MobiDB-lite"/>
    </source>
</evidence>
<evidence type="ECO:0000256" key="6">
    <source>
        <dbReference type="SAM" id="Phobius"/>
    </source>
</evidence>
<dbReference type="OrthoDB" id="2489132at2"/>
<organism evidence="9 10">
    <name type="scientific">Vreelandella rituensis</name>
    <dbReference type="NCBI Taxonomy" id="2282306"/>
    <lineage>
        <taxon>Bacteria</taxon>
        <taxon>Pseudomonadati</taxon>
        <taxon>Pseudomonadota</taxon>
        <taxon>Gammaproteobacteria</taxon>
        <taxon>Oceanospirillales</taxon>
        <taxon>Halomonadaceae</taxon>
        <taxon>Vreelandella</taxon>
    </lineage>
</organism>
<name>A0A368TXR8_9GAMM</name>
<reference evidence="9 10" key="1">
    <citation type="submission" date="2018-07" db="EMBL/GenBank/DDBJ databases">
        <title>Halomonas rutogse sp. nov., isolated from Lake TangqianCo on Tibetan Plateau.</title>
        <authorList>
            <person name="Lu H."/>
            <person name="Xing P."/>
            <person name="Wu Q."/>
        </authorList>
    </citation>
    <scope>NUCLEOTIDE SEQUENCE [LARGE SCALE GENOMIC DNA]</scope>
    <source>
        <strain evidence="9 10">TQ8S</strain>
    </source>
</reference>
<keyword evidence="6" id="KW-1133">Transmembrane helix</keyword>
<dbReference type="PANTHER" id="PTHR32089:SF112">
    <property type="entry name" value="LYSOZYME-LIKE PROTEIN-RELATED"/>
    <property type="match status" value="1"/>
</dbReference>
<feature type="region of interest" description="Disordered" evidence="5">
    <location>
        <begin position="660"/>
        <end position="704"/>
    </location>
</feature>
<dbReference type="InterPro" id="IPR004089">
    <property type="entry name" value="MCPsignal_dom"/>
</dbReference>
<feature type="domain" description="Methyl-accepting transducer" evidence="7">
    <location>
        <begin position="404"/>
        <end position="627"/>
    </location>
</feature>
<protein>
    <submittedName>
        <fullName evidence="9">Methyl-accepting chemotaxis protein</fullName>
    </submittedName>
</protein>
<dbReference type="InterPro" id="IPR003660">
    <property type="entry name" value="HAMP_dom"/>
</dbReference>
<dbReference type="CDD" id="cd06225">
    <property type="entry name" value="HAMP"/>
    <property type="match status" value="1"/>
</dbReference>